<accession>A0A2X0KEE3</accession>
<feature type="compositionally biased region" description="Polar residues" evidence="12">
    <location>
        <begin position="252"/>
        <end position="267"/>
    </location>
</feature>
<evidence type="ECO:0000256" key="13">
    <source>
        <dbReference type="SAM" id="Phobius"/>
    </source>
</evidence>
<keyword evidence="6" id="KW-0808">Transferase</keyword>
<dbReference type="EC" id="2.4.1.267" evidence="4"/>
<feature type="compositionally biased region" description="Basic and acidic residues" evidence="12">
    <location>
        <begin position="1"/>
        <end position="11"/>
    </location>
</feature>
<evidence type="ECO:0000256" key="5">
    <source>
        <dbReference type="ARBA" id="ARBA00022676"/>
    </source>
</evidence>
<keyword evidence="5" id="KW-0328">Glycosyltransferase</keyword>
<keyword evidence="8" id="KW-0256">Endoplasmic reticulum</keyword>
<proteinExistence type="inferred from homology"/>
<dbReference type="PANTHER" id="PTHR12413:SF1">
    <property type="entry name" value="DOLICHYL PYROPHOSPHATE MAN9GLCNAC2 ALPHA-1,3-GLUCOSYLTRANSFERASE"/>
    <property type="match status" value="1"/>
</dbReference>
<dbReference type="AlphaFoldDB" id="A0A2X0KEE3"/>
<reference evidence="15" key="1">
    <citation type="submission" date="2016-10" db="EMBL/GenBank/DDBJ databases">
        <authorList>
            <person name="Jeantristanb JTB J.-T."/>
            <person name="Ricardo R."/>
        </authorList>
    </citation>
    <scope>NUCLEOTIDE SEQUENCE [LARGE SCALE GENOMIC DNA]</scope>
</reference>
<feature type="compositionally biased region" description="Polar residues" evidence="12">
    <location>
        <begin position="188"/>
        <end position="204"/>
    </location>
</feature>
<dbReference type="Pfam" id="PF03155">
    <property type="entry name" value="Alg6_Alg8"/>
    <property type="match status" value="2"/>
</dbReference>
<organism evidence="14 15">
    <name type="scientific">Microbotryum saponariae</name>
    <dbReference type="NCBI Taxonomy" id="289078"/>
    <lineage>
        <taxon>Eukaryota</taxon>
        <taxon>Fungi</taxon>
        <taxon>Dikarya</taxon>
        <taxon>Basidiomycota</taxon>
        <taxon>Pucciniomycotina</taxon>
        <taxon>Microbotryomycetes</taxon>
        <taxon>Microbotryales</taxon>
        <taxon>Microbotryaceae</taxon>
        <taxon>Microbotryum</taxon>
    </lineage>
</organism>
<keyword evidence="9 13" id="KW-1133">Transmembrane helix</keyword>
<feature type="transmembrane region" description="Helical" evidence="13">
    <location>
        <begin position="450"/>
        <end position="472"/>
    </location>
</feature>
<evidence type="ECO:0000256" key="1">
    <source>
        <dbReference type="ARBA" id="ARBA00004477"/>
    </source>
</evidence>
<evidence type="ECO:0000256" key="10">
    <source>
        <dbReference type="ARBA" id="ARBA00023136"/>
    </source>
</evidence>
<keyword evidence="7 13" id="KW-0812">Transmembrane</keyword>
<dbReference type="PANTHER" id="PTHR12413">
    <property type="entry name" value="DOLICHYL GLYCOSYLTRANSFERASE"/>
    <property type="match status" value="1"/>
</dbReference>
<feature type="region of interest" description="Disordered" evidence="12">
    <location>
        <begin position="158"/>
        <end position="291"/>
    </location>
</feature>
<feature type="transmembrane region" description="Helical" evidence="13">
    <location>
        <begin position="732"/>
        <end position="751"/>
    </location>
</feature>
<dbReference type="UniPathway" id="UPA00378"/>
<feature type="transmembrane region" description="Helical" evidence="13">
    <location>
        <begin position="859"/>
        <end position="879"/>
    </location>
</feature>
<feature type="compositionally biased region" description="Basic and acidic residues" evidence="12">
    <location>
        <begin position="271"/>
        <end position="283"/>
    </location>
</feature>
<evidence type="ECO:0000256" key="4">
    <source>
        <dbReference type="ARBA" id="ARBA00011937"/>
    </source>
</evidence>
<sequence>MSDGRVDERSRLNVLHHPTPVAIPASRSMQLLDGDRFEATVFDEPPPHRHPGPNQYRGHRDSRDHREPLEPLEPHADDGFDQQRTQSRRSQQDSRPRSEYSSTSASTRRPHRVVDRGTAAAGYSASLGGATGAGAGAGIGTGATAPPSYSTRQLAPSRVIPGSASTRAPSTTATATATTSSKRKNHHPSSNTHYPAAASTTTHHSPWPAHLAPQRQQAYQSTSAAGSTAAKSHKSTISRRLRAKDRDRDQLDSASESGVSLISNFHATRTRRTDDNRSSDKARQTRRALLQQTDSPVRRWTKSFEPAVGPTRTLTLAVAFVVLVKCIVGLGEYSGFGVPPLRGDLEAQRHWLSLTSATLTSKWLHLAPSSYARHDPIQITRWYHHDYDYWRLDYPPLTAYHSLLLGFLARLTPRTAEFVTWRPPSDAPKDALAAWEQNMVQLEQTGEMKAWMRTTVIVGDLLVYISAVVVYCSRNYAKKESSSRRAQPVIVATLSVLLQPALILIDNGHFQYVFEAQHTRTAVGTDWPMLIPPPRRYNSLMLGLTVWALNFFQSGYDLLGAVAFVGALGFKQMALYYSPAIFAYLLGKCLYRGGRLGMSLFINLGFITVVSFGLLLSPFLSKPSEILQILARIFPFSRGLFEDKVANFWCAINVVVKLRQLASVASLARLALVFTLVALLPSVIGLLWISRELGIRKRQNEAATGHTKSAQLNGAPAATAESATDVIQTIKLLPHALFVSSMSFFMFSFQVHEKSILLPLMPITLLMGGREAGFGRMDWEWGVLLNNVGVFSMWPLLKRDGVGLAYLVLTLGWNYVIGYNPLALRRSFVKYLSIASYATIALLHVVELVASPPAHLPDLFVVMNLTVSCAVFGLGYLWASKRLVQEGWAVVGMK</sequence>
<comment type="similarity">
    <text evidence="3">Belongs to the ALG6/ALG8 glucosyltransferase family.</text>
</comment>
<feature type="compositionally biased region" description="Basic residues" evidence="12">
    <location>
        <begin position="231"/>
        <end position="243"/>
    </location>
</feature>
<evidence type="ECO:0000256" key="11">
    <source>
        <dbReference type="ARBA" id="ARBA00032921"/>
    </source>
</evidence>
<protein>
    <recommendedName>
        <fullName evidence="4">dolichyl-P-Glc:Man9GlcNAc2-PP-dolichol alpha-1,3-glucosyltransferase</fullName>
        <ecNumber evidence="4">2.4.1.267</ecNumber>
    </recommendedName>
    <alternativeName>
        <fullName evidence="11">Dol-P-Glc:Man(9)GlcNAc(2)-PP-Dol alpha-1,3-glucosyltransferase</fullName>
    </alternativeName>
</protein>
<dbReference type="GO" id="GO:0042281">
    <property type="term" value="F:dolichyl pyrophosphate Man9GlcNAc2 alpha-1,3-glucosyltransferase activity"/>
    <property type="evidence" value="ECO:0007669"/>
    <property type="project" value="UniProtKB-EC"/>
</dbReference>
<feature type="transmembrane region" description="Helical" evidence="13">
    <location>
        <begin position="562"/>
        <end position="586"/>
    </location>
</feature>
<dbReference type="InterPro" id="IPR004856">
    <property type="entry name" value="Glyco_trans_ALG6/ALG8"/>
</dbReference>
<dbReference type="GO" id="GO:0005789">
    <property type="term" value="C:endoplasmic reticulum membrane"/>
    <property type="evidence" value="ECO:0007669"/>
    <property type="project" value="UniProtKB-SubCell"/>
</dbReference>
<evidence type="ECO:0000256" key="8">
    <source>
        <dbReference type="ARBA" id="ARBA00022824"/>
    </source>
</evidence>
<evidence type="ECO:0000256" key="3">
    <source>
        <dbReference type="ARBA" id="ARBA00008715"/>
    </source>
</evidence>
<feature type="transmembrane region" description="Helical" evidence="13">
    <location>
        <begin position="667"/>
        <end position="689"/>
    </location>
</feature>
<feature type="compositionally biased region" description="Basic and acidic residues" evidence="12">
    <location>
        <begin position="58"/>
        <end position="78"/>
    </location>
</feature>
<feature type="transmembrane region" description="Helical" evidence="13">
    <location>
        <begin position="834"/>
        <end position="853"/>
    </location>
</feature>
<feature type="transmembrane region" description="Helical" evidence="13">
    <location>
        <begin position="803"/>
        <end position="822"/>
    </location>
</feature>
<comment type="pathway">
    <text evidence="2">Protein modification; protein glycosylation.</text>
</comment>
<gene>
    <name evidence="14" type="ORF">BZ3500_MVSOF-1268-A1-R1_CHR1-3G01661</name>
</gene>
<dbReference type="OrthoDB" id="5589195at2759"/>
<comment type="subcellular location">
    <subcellularLocation>
        <location evidence="1">Endoplasmic reticulum membrane</location>
        <topology evidence="1">Multi-pass membrane protein</topology>
    </subcellularLocation>
</comment>
<name>A0A2X0KEE3_9BASI</name>
<keyword evidence="15" id="KW-1185">Reference proteome</keyword>
<dbReference type="STRING" id="289078.A0A2X0KEE3"/>
<evidence type="ECO:0000313" key="14">
    <source>
        <dbReference type="EMBL" id="SCZ89918.1"/>
    </source>
</evidence>
<evidence type="ECO:0000256" key="9">
    <source>
        <dbReference type="ARBA" id="ARBA00022989"/>
    </source>
</evidence>
<evidence type="ECO:0000256" key="12">
    <source>
        <dbReference type="SAM" id="MobiDB-lite"/>
    </source>
</evidence>
<dbReference type="Proteomes" id="UP000249723">
    <property type="component" value="Unassembled WGS sequence"/>
</dbReference>
<evidence type="ECO:0000256" key="2">
    <source>
        <dbReference type="ARBA" id="ARBA00004922"/>
    </source>
</evidence>
<dbReference type="EMBL" id="FMWP01000014">
    <property type="protein sequence ID" value="SCZ89918.1"/>
    <property type="molecule type" value="Genomic_DNA"/>
</dbReference>
<evidence type="ECO:0000256" key="6">
    <source>
        <dbReference type="ARBA" id="ARBA00022679"/>
    </source>
</evidence>
<feature type="compositionally biased region" description="Low complexity" evidence="12">
    <location>
        <begin position="163"/>
        <end position="180"/>
    </location>
</feature>
<evidence type="ECO:0000313" key="15">
    <source>
        <dbReference type="Proteomes" id="UP000249723"/>
    </source>
</evidence>
<feature type="transmembrane region" description="Helical" evidence="13">
    <location>
        <begin position="598"/>
        <end position="620"/>
    </location>
</feature>
<keyword evidence="10 13" id="KW-0472">Membrane</keyword>
<feature type="compositionally biased region" description="Low complexity" evidence="12">
    <location>
        <begin position="216"/>
        <end position="230"/>
    </location>
</feature>
<feature type="region of interest" description="Disordered" evidence="12">
    <location>
        <begin position="1"/>
        <end position="114"/>
    </location>
</feature>
<evidence type="ECO:0000256" key="7">
    <source>
        <dbReference type="ARBA" id="ARBA00022692"/>
    </source>
</evidence>